<proteinExistence type="predicted"/>
<reference evidence="2 3" key="1">
    <citation type="journal article" date="2019" name="Genome Biol. Evol.">
        <title>Insights into the evolution of the New World diploid cottons (Gossypium, subgenus Houzingenia) based on genome sequencing.</title>
        <authorList>
            <person name="Grover C.E."/>
            <person name="Arick M.A. 2nd"/>
            <person name="Thrash A."/>
            <person name="Conover J.L."/>
            <person name="Sanders W.S."/>
            <person name="Peterson D.G."/>
            <person name="Frelichowski J.E."/>
            <person name="Scheffler J.A."/>
            <person name="Scheffler B.E."/>
            <person name="Wendel J.F."/>
        </authorList>
    </citation>
    <scope>NUCLEOTIDE SEQUENCE [LARGE SCALE GENOMIC DNA]</scope>
    <source>
        <strain evidence="2">8</strain>
        <tissue evidence="2">Leaf</tissue>
    </source>
</reference>
<dbReference type="GO" id="GO:0004523">
    <property type="term" value="F:RNA-DNA hybrid ribonuclease activity"/>
    <property type="evidence" value="ECO:0007669"/>
    <property type="project" value="InterPro"/>
</dbReference>
<dbReference type="Proteomes" id="UP000593568">
    <property type="component" value="Unassembled WGS sequence"/>
</dbReference>
<dbReference type="InterPro" id="IPR053151">
    <property type="entry name" value="RNase_H-like"/>
</dbReference>
<evidence type="ECO:0000313" key="2">
    <source>
        <dbReference type="EMBL" id="MBA0768975.1"/>
    </source>
</evidence>
<dbReference type="InterPro" id="IPR036397">
    <property type="entry name" value="RNaseH_sf"/>
</dbReference>
<dbReference type="PANTHER" id="PTHR47723:SF19">
    <property type="entry name" value="POLYNUCLEOTIDYL TRANSFERASE, RIBONUCLEASE H-LIKE SUPERFAMILY PROTEIN"/>
    <property type="match status" value="1"/>
</dbReference>
<keyword evidence="3" id="KW-1185">Reference proteome</keyword>
<dbReference type="Gene3D" id="3.30.420.10">
    <property type="entry name" value="Ribonuclease H-like superfamily/Ribonuclease H"/>
    <property type="match status" value="1"/>
</dbReference>
<dbReference type="CDD" id="cd06222">
    <property type="entry name" value="RNase_H_like"/>
    <property type="match status" value="1"/>
</dbReference>
<comment type="caution">
    <text evidence="2">The sequence shown here is derived from an EMBL/GenBank/DDBJ whole genome shotgun (WGS) entry which is preliminary data.</text>
</comment>
<dbReference type="InterPro" id="IPR012337">
    <property type="entry name" value="RNaseH-like_sf"/>
</dbReference>
<dbReference type="Pfam" id="PF13456">
    <property type="entry name" value="RVT_3"/>
    <property type="match status" value="1"/>
</dbReference>
<dbReference type="PANTHER" id="PTHR47723">
    <property type="entry name" value="OS05G0353850 PROTEIN"/>
    <property type="match status" value="1"/>
</dbReference>
<dbReference type="AlphaFoldDB" id="A0A7J9E8V5"/>
<gene>
    <name evidence="2" type="ORF">Gotri_017745</name>
</gene>
<dbReference type="EMBL" id="JABEZW010000007">
    <property type="protein sequence ID" value="MBA0768975.1"/>
    <property type="molecule type" value="Genomic_DNA"/>
</dbReference>
<name>A0A7J9E8V5_9ROSI</name>
<organism evidence="2 3">
    <name type="scientific">Gossypium trilobum</name>
    <dbReference type="NCBI Taxonomy" id="34281"/>
    <lineage>
        <taxon>Eukaryota</taxon>
        <taxon>Viridiplantae</taxon>
        <taxon>Streptophyta</taxon>
        <taxon>Embryophyta</taxon>
        <taxon>Tracheophyta</taxon>
        <taxon>Spermatophyta</taxon>
        <taxon>Magnoliopsida</taxon>
        <taxon>eudicotyledons</taxon>
        <taxon>Gunneridae</taxon>
        <taxon>Pentapetalae</taxon>
        <taxon>rosids</taxon>
        <taxon>malvids</taxon>
        <taxon>Malvales</taxon>
        <taxon>Malvaceae</taxon>
        <taxon>Malvoideae</taxon>
        <taxon>Gossypium</taxon>
    </lineage>
</organism>
<protein>
    <recommendedName>
        <fullName evidence="1">RNase H type-1 domain-containing protein</fullName>
    </recommendedName>
</protein>
<dbReference type="InterPro" id="IPR002156">
    <property type="entry name" value="RNaseH_domain"/>
</dbReference>
<dbReference type="GO" id="GO:0003676">
    <property type="term" value="F:nucleic acid binding"/>
    <property type="evidence" value="ECO:0007669"/>
    <property type="project" value="InterPro"/>
</dbReference>
<dbReference type="SUPFAM" id="SSF53098">
    <property type="entry name" value="Ribonuclease H-like"/>
    <property type="match status" value="1"/>
</dbReference>
<sequence length="109" mass="12345">MFGFCKYLGSYSVLEAELWGILDRLNLSLDRGFGCILIQTDRHEAVNAIQKAPTGGPKSTLIRRIHKLLSKVPHWSIQHISREENKITDSLMKTAGDKIIRLRLCSTHS</sequence>
<dbReference type="InterPro" id="IPR044730">
    <property type="entry name" value="RNase_H-like_dom_plant"/>
</dbReference>
<feature type="domain" description="RNase H type-1" evidence="1">
    <location>
        <begin position="4"/>
        <end position="94"/>
    </location>
</feature>
<evidence type="ECO:0000313" key="3">
    <source>
        <dbReference type="Proteomes" id="UP000593568"/>
    </source>
</evidence>
<accession>A0A7J9E8V5</accession>
<evidence type="ECO:0000259" key="1">
    <source>
        <dbReference type="Pfam" id="PF13456"/>
    </source>
</evidence>